<dbReference type="AlphaFoldDB" id="A0AAE1FYC8"/>
<keyword evidence="16" id="KW-1185">Reference proteome</keyword>
<evidence type="ECO:0000256" key="5">
    <source>
        <dbReference type="ARBA" id="ARBA00022723"/>
    </source>
</evidence>
<comment type="subunit">
    <text evidence="11">Associates with pre-60S ribosomal particles; released from the pre-60S particle very early in the cytoplasm.</text>
</comment>
<feature type="domain" description="C2H2-type" evidence="14">
    <location>
        <begin position="33"/>
        <end position="55"/>
    </location>
</feature>
<dbReference type="PANTHER" id="PTHR46095">
    <property type="entry name" value="ZINC FINGER PROTEIN 593"/>
    <property type="match status" value="1"/>
</dbReference>
<name>A0AAE1FYC8_PETCI</name>
<dbReference type="EMBL" id="JAWQEG010001142">
    <property type="protein sequence ID" value="KAK3882049.1"/>
    <property type="molecule type" value="Genomic_DNA"/>
</dbReference>
<dbReference type="InterPro" id="IPR022755">
    <property type="entry name" value="Znf_C2H2_jaz"/>
</dbReference>
<protein>
    <recommendedName>
        <fullName evidence="12">Zinc finger protein 593 homolog</fullName>
    </recommendedName>
</protein>
<evidence type="ECO:0000256" key="9">
    <source>
        <dbReference type="ARBA" id="ARBA00038064"/>
    </source>
</evidence>
<comment type="function">
    <text evidence="10">Involved in pre-60S ribosomal particles maturation by promoting the nuclear export of the 60S ribosome.</text>
</comment>
<keyword evidence="5" id="KW-0479">Metal-binding</keyword>
<dbReference type="PROSITE" id="PS00028">
    <property type="entry name" value="ZINC_FINGER_C2H2_1"/>
    <property type="match status" value="1"/>
</dbReference>
<feature type="compositionally biased region" description="Basic and acidic residues" evidence="13">
    <location>
        <begin position="60"/>
        <end position="76"/>
    </location>
</feature>
<keyword evidence="4" id="KW-0690">Ribosome biogenesis</keyword>
<dbReference type="GO" id="GO:0003676">
    <property type="term" value="F:nucleic acid binding"/>
    <property type="evidence" value="ECO:0007669"/>
    <property type="project" value="InterPro"/>
</dbReference>
<dbReference type="GO" id="GO:0005737">
    <property type="term" value="C:cytoplasm"/>
    <property type="evidence" value="ECO:0007669"/>
    <property type="project" value="UniProtKB-SubCell"/>
</dbReference>
<comment type="subcellular location">
    <subcellularLocation>
        <location evidence="2">Cytoplasm</location>
    </subcellularLocation>
    <subcellularLocation>
        <location evidence="1">Nucleus</location>
    </subcellularLocation>
</comment>
<comment type="caution">
    <text evidence="15">The sequence shown here is derived from an EMBL/GenBank/DDBJ whole genome shotgun (WGS) entry which is preliminary data.</text>
</comment>
<accession>A0AAE1FYC8</accession>
<feature type="region of interest" description="Disordered" evidence="13">
    <location>
        <begin position="59"/>
        <end position="117"/>
    </location>
</feature>
<evidence type="ECO:0000256" key="12">
    <source>
        <dbReference type="ARBA" id="ARBA00068297"/>
    </source>
</evidence>
<comment type="similarity">
    <text evidence="9">Belongs to the ZNF593/BUD20 C2H2-type zinc-finger protein family.</text>
</comment>
<gene>
    <name evidence="15" type="ORF">Pcinc_013554</name>
</gene>
<keyword evidence="3" id="KW-0963">Cytoplasm</keyword>
<feature type="compositionally biased region" description="Basic and acidic residues" evidence="13">
    <location>
        <begin position="10"/>
        <end position="20"/>
    </location>
</feature>
<dbReference type="SMART" id="SM00451">
    <property type="entry name" value="ZnF_U1"/>
    <property type="match status" value="1"/>
</dbReference>
<dbReference type="InterPro" id="IPR051879">
    <property type="entry name" value="C2H2-ZF_Maturation_Protein"/>
</dbReference>
<dbReference type="Proteomes" id="UP001286313">
    <property type="component" value="Unassembled WGS sequence"/>
</dbReference>
<dbReference type="GO" id="GO:0008270">
    <property type="term" value="F:zinc ion binding"/>
    <property type="evidence" value="ECO:0007669"/>
    <property type="project" value="UniProtKB-KW"/>
</dbReference>
<keyword evidence="7" id="KW-0862">Zinc</keyword>
<evidence type="ECO:0000256" key="10">
    <source>
        <dbReference type="ARBA" id="ARBA00057732"/>
    </source>
</evidence>
<evidence type="ECO:0000256" key="3">
    <source>
        <dbReference type="ARBA" id="ARBA00022490"/>
    </source>
</evidence>
<dbReference type="InterPro" id="IPR003604">
    <property type="entry name" value="Matrin/U1-like-C_Znf_C2H2"/>
</dbReference>
<dbReference type="GO" id="GO:0042254">
    <property type="term" value="P:ribosome biogenesis"/>
    <property type="evidence" value="ECO:0007669"/>
    <property type="project" value="UniProtKB-KW"/>
</dbReference>
<dbReference type="SUPFAM" id="SSF57667">
    <property type="entry name" value="beta-beta-alpha zinc fingers"/>
    <property type="match status" value="1"/>
</dbReference>
<evidence type="ECO:0000256" key="6">
    <source>
        <dbReference type="ARBA" id="ARBA00022771"/>
    </source>
</evidence>
<feature type="compositionally biased region" description="Basic and acidic residues" evidence="13">
    <location>
        <begin position="99"/>
        <end position="110"/>
    </location>
</feature>
<dbReference type="FunFam" id="3.30.160.60:FF:000299">
    <property type="entry name" value="Zinc finger protein 593"/>
    <property type="match status" value="1"/>
</dbReference>
<evidence type="ECO:0000259" key="14">
    <source>
        <dbReference type="PROSITE" id="PS00028"/>
    </source>
</evidence>
<dbReference type="GO" id="GO:0005634">
    <property type="term" value="C:nucleus"/>
    <property type="evidence" value="ECO:0007669"/>
    <property type="project" value="UniProtKB-SubCell"/>
</dbReference>
<dbReference type="InterPro" id="IPR036236">
    <property type="entry name" value="Znf_C2H2_sf"/>
</dbReference>
<evidence type="ECO:0000256" key="2">
    <source>
        <dbReference type="ARBA" id="ARBA00004496"/>
    </source>
</evidence>
<organism evidence="15 16">
    <name type="scientific">Petrolisthes cinctipes</name>
    <name type="common">Flat porcelain crab</name>
    <dbReference type="NCBI Taxonomy" id="88211"/>
    <lineage>
        <taxon>Eukaryota</taxon>
        <taxon>Metazoa</taxon>
        <taxon>Ecdysozoa</taxon>
        <taxon>Arthropoda</taxon>
        <taxon>Crustacea</taxon>
        <taxon>Multicrustacea</taxon>
        <taxon>Malacostraca</taxon>
        <taxon>Eumalacostraca</taxon>
        <taxon>Eucarida</taxon>
        <taxon>Decapoda</taxon>
        <taxon>Pleocyemata</taxon>
        <taxon>Anomura</taxon>
        <taxon>Galatheoidea</taxon>
        <taxon>Porcellanidae</taxon>
        <taxon>Petrolisthes</taxon>
    </lineage>
</organism>
<evidence type="ECO:0000256" key="8">
    <source>
        <dbReference type="ARBA" id="ARBA00023242"/>
    </source>
</evidence>
<feature type="region of interest" description="Disordered" evidence="13">
    <location>
        <begin position="1"/>
        <end position="22"/>
    </location>
</feature>
<sequence>MDEIDEDMKDENAPKLLHQEVDDDLPGQGQNYCLHCARYFISMAALKGHFRTKGHKRRLKNLELEPHTQADAERAAGRGSFIQPKRRKIETQPIDDGTFDPKTEDVDMKNPEPVVLT</sequence>
<reference evidence="15" key="1">
    <citation type="submission" date="2023-10" db="EMBL/GenBank/DDBJ databases">
        <title>Genome assemblies of two species of porcelain crab, Petrolisthes cinctipes and Petrolisthes manimaculis (Anomura: Porcellanidae).</title>
        <authorList>
            <person name="Angst P."/>
        </authorList>
    </citation>
    <scope>NUCLEOTIDE SEQUENCE</scope>
    <source>
        <strain evidence="15">PB745_01</strain>
        <tissue evidence="15">Gill</tissue>
    </source>
</reference>
<evidence type="ECO:0000256" key="13">
    <source>
        <dbReference type="SAM" id="MobiDB-lite"/>
    </source>
</evidence>
<keyword evidence="8" id="KW-0539">Nucleus</keyword>
<dbReference type="PANTHER" id="PTHR46095:SF1">
    <property type="entry name" value="ZINC FINGER PROTEIN 593"/>
    <property type="match status" value="1"/>
</dbReference>
<evidence type="ECO:0000256" key="1">
    <source>
        <dbReference type="ARBA" id="ARBA00004123"/>
    </source>
</evidence>
<keyword evidence="6" id="KW-0863">Zinc-finger</keyword>
<evidence type="ECO:0000313" key="15">
    <source>
        <dbReference type="EMBL" id="KAK3882049.1"/>
    </source>
</evidence>
<dbReference type="Gene3D" id="3.30.160.60">
    <property type="entry name" value="Classic Zinc Finger"/>
    <property type="match status" value="1"/>
</dbReference>
<evidence type="ECO:0000256" key="4">
    <source>
        <dbReference type="ARBA" id="ARBA00022517"/>
    </source>
</evidence>
<dbReference type="InterPro" id="IPR013087">
    <property type="entry name" value="Znf_C2H2_type"/>
</dbReference>
<dbReference type="Pfam" id="PF12171">
    <property type="entry name" value="zf-C2H2_jaz"/>
    <property type="match status" value="1"/>
</dbReference>
<evidence type="ECO:0000313" key="16">
    <source>
        <dbReference type="Proteomes" id="UP001286313"/>
    </source>
</evidence>
<evidence type="ECO:0000256" key="7">
    <source>
        <dbReference type="ARBA" id="ARBA00022833"/>
    </source>
</evidence>
<evidence type="ECO:0000256" key="11">
    <source>
        <dbReference type="ARBA" id="ARBA00065398"/>
    </source>
</evidence>
<dbReference type="GO" id="GO:0043021">
    <property type="term" value="F:ribonucleoprotein complex binding"/>
    <property type="evidence" value="ECO:0007669"/>
    <property type="project" value="UniProtKB-ARBA"/>
</dbReference>
<proteinExistence type="inferred from homology"/>